<feature type="region of interest" description="Disordered" evidence="1">
    <location>
        <begin position="17"/>
        <end position="52"/>
    </location>
</feature>
<dbReference type="EMBL" id="PDCK01000039">
    <property type="protein sequence ID" value="PRQ59812.1"/>
    <property type="molecule type" value="Genomic_DNA"/>
</dbReference>
<dbReference type="AlphaFoldDB" id="A0A2P6SMC4"/>
<name>A0A2P6SMC4_ROSCH</name>
<dbReference type="Gramene" id="PRQ59812">
    <property type="protein sequence ID" value="PRQ59812"/>
    <property type="gene ID" value="RchiOBHm_Chr1g0374301"/>
</dbReference>
<feature type="compositionally biased region" description="Basic and acidic residues" evidence="1">
    <location>
        <begin position="38"/>
        <end position="52"/>
    </location>
</feature>
<accession>A0A2P6SMC4</accession>
<sequence length="71" mass="8104">MMLDLGPFSDENFDRKKWVKLGVPESPPARLSRQAPRGSRDENPDGLGRECGKVRKRKRSFWKHVGVGLRA</sequence>
<organism evidence="2 3">
    <name type="scientific">Rosa chinensis</name>
    <name type="common">China rose</name>
    <dbReference type="NCBI Taxonomy" id="74649"/>
    <lineage>
        <taxon>Eukaryota</taxon>
        <taxon>Viridiplantae</taxon>
        <taxon>Streptophyta</taxon>
        <taxon>Embryophyta</taxon>
        <taxon>Tracheophyta</taxon>
        <taxon>Spermatophyta</taxon>
        <taxon>Magnoliopsida</taxon>
        <taxon>eudicotyledons</taxon>
        <taxon>Gunneridae</taxon>
        <taxon>Pentapetalae</taxon>
        <taxon>rosids</taxon>
        <taxon>fabids</taxon>
        <taxon>Rosales</taxon>
        <taxon>Rosaceae</taxon>
        <taxon>Rosoideae</taxon>
        <taxon>Rosoideae incertae sedis</taxon>
        <taxon>Rosa</taxon>
    </lineage>
</organism>
<protein>
    <submittedName>
        <fullName evidence="2">Uncharacterized protein</fullName>
    </submittedName>
</protein>
<dbReference type="Proteomes" id="UP000238479">
    <property type="component" value="Chromosome 1"/>
</dbReference>
<gene>
    <name evidence="2" type="ORF">RchiOBHm_Chr1g0374301</name>
</gene>
<evidence type="ECO:0000256" key="1">
    <source>
        <dbReference type="SAM" id="MobiDB-lite"/>
    </source>
</evidence>
<proteinExistence type="predicted"/>
<reference evidence="2 3" key="1">
    <citation type="journal article" date="2018" name="Nat. Genet.">
        <title>The Rosa genome provides new insights in the design of modern roses.</title>
        <authorList>
            <person name="Bendahmane M."/>
        </authorList>
    </citation>
    <scope>NUCLEOTIDE SEQUENCE [LARGE SCALE GENOMIC DNA]</scope>
    <source>
        <strain evidence="3">cv. Old Blush</strain>
    </source>
</reference>
<keyword evidence="3" id="KW-1185">Reference proteome</keyword>
<evidence type="ECO:0000313" key="3">
    <source>
        <dbReference type="Proteomes" id="UP000238479"/>
    </source>
</evidence>
<evidence type="ECO:0000313" key="2">
    <source>
        <dbReference type="EMBL" id="PRQ59812.1"/>
    </source>
</evidence>
<comment type="caution">
    <text evidence="2">The sequence shown here is derived from an EMBL/GenBank/DDBJ whole genome shotgun (WGS) entry which is preliminary data.</text>
</comment>